<evidence type="ECO:0000256" key="5">
    <source>
        <dbReference type="ARBA" id="ARBA00022898"/>
    </source>
</evidence>
<keyword evidence="5 7" id="KW-0663">Pyridoxal phosphate</keyword>
<dbReference type="EMBL" id="LDPZ01000066">
    <property type="protein sequence ID" value="KTQ85155.1"/>
    <property type="molecule type" value="Genomic_DNA"/>
</dbReference>
<dbReference type="OrthoDB" id="9813814at2"/>
<comment type="catalytic activity">
    <reaction evidence="1 7">
        <text>L-alanine = D-alanine</text>
        <dbReference type="Rhea" id="RHEA:20249"/>
        <dbReference type="ChEBI" id="CHEBI:57416"/>
        <dbReference type="ChEBI" id="CHEBI:57972"/>
        <dbReference type="EC" id="5.1.1.1"/>
    </reaction>
</comment>
<evidence type="ECO:0000256" key="4">
    <source>
        <dbReference type="ARBA" id="ARBA00013089"/>
    </source>
</evidence>
<dbReference type="EC" id="5.1.1.1" evidence="4 7"/>
<evidence type="ECO:0000256" key="1">
    <source>
        <dbReference type="ARBA" id="ARBA00000316"/>
    </source>
</evidence>
<dbReference type="RefSeq" id="WP_058636598.1">
    <property type="nucleotide sequence ID" value="NZ_LDPZ01000066.1"/>
</dbReference>
<dbReference type="Gene3D" id="2.40.37.10">
    <property type="entry name" value="Lyase, Ornithine Decarboxylase, Chain A, domain 1"/>
    <property type="match status" value="1"/>
</dbReference>
<dbReference type="GO" id="GO:0005829">
    <property type="term" value="C:cytosol"/>
    <property type="evidence" value="ECO:0007669"/>
    <property type="project" value="TreeGrafter"/>
</dbReference>
<evidence type="ECO:0000256" key="3">
    <source>
        <dbReference type="ARBA" id="ARBA00007880"/>
    </source>
</evidence>
<evidence type="ECO:0000313" key="11">
    <source>
        <dbReference type="EMBL" id="KTQ85155.1"/>
    </source>
</evidence>
<evidence type="ECO:0000259" key="10">
    <source>
        <dbReference type="SMART" id="SM01005"/>
    </source>
</evidence>
<dbReference type="GO" id="GO:0030170">
    <property type="term" value="F:pyridoxal phosphate binding"/>
    <property type="evidence" value="ECO:0007669"/>
    <property type="project" value="UniProtKB-UniRule"/>
</dbReference>
<name>A0A175R4U4_9HYPH</name>
<dbReference type="HAMAP" id="MF_01201">
    <property type="entry name" value="Ala_racemase"/>
    <property type="match status" value="1"/>
</dbReference>
<feature type="active site" description="Proton acceptor; specific for L-alanine" evidence="7">
    <location>
        <position position="266"/>
    </location>
</feature>
<dbReference type="SUPFAM" id="SSF50621">
    <property type="entry name" value="Alanine racemase C-terminal domain-like"/>
    <property type="match status" value="1"/>
</dbReference>
<feature type="domain" description="Alanine racemase C-terminal" evidence="10">
    <location>
        <begin position="245"/>
        <end position="380"/>
    </location>
</feature>
<dbReference type="InterPro" id="IPR000821">
    <property type="entry name" value="Ala_racemase"/>
</dbReference>
<dbReference type="Gene3D" id="3.20.20.10">
    <property type="entry name" value="Alanine racemase"/>
    <property type="match status" value="1"/>
</dbReference>
<comment type="similarity">
    <text evidence="3 7">Belongs to the alanine racemase family.</text>
</comment>
<comment type="cofactor">
    <cofactor evidence="2 7 8">
        <name>pyridoxal 5'-phosphate</name>
        <dbReference type="ChEBI" id="CHEBI:597326"/>
    </cofactor>
</comment>
<dbReference type="Proteomes" id="UP000078272">
    <property type="component" value="Unassembled WGS sequence"/>
</dbReference>
<dbReference type="GO" id="GO:0030632">
    <property type="term" value="P:D-alanine biosynthetic process"/>
    <property type="evidence" value="ECO:0007669"/>
    <property type="project" value="UniProtKB-UniRule"/>
</dbReference>
<dbReference type="SUPFAM" id="SSF51419">
    <property type="entry name" value="PLP-binding barrel"/>
    <property type="match status" value="1"/>
</dbReference>
<dbReference type="SMART" id="SM01005">
    <property type="entry name" value="Ala_racemase_C"/>
    <property type="match status" value="1"/>
</dbReference>
<comment type="function">
    <text evidence="7">Catalyzes the interconversion of L-alanine and D-alanine. May also act on other amino acids.</text>
</comment>
<comment type="caution">
    <text evidence="11">The sequence shown here is derived from an EMBL/GenBank/DDBJ whole genome shotgun (WGS) entry which is preliminary data.</text>
</comment>
<evidence type="ECO:0000256" key="8">
    <source>
        <dbReference type="PIRSR" id="PIRSR600821-50"/>
    </source>
</evidence>
<dbReference type="Pfam" id="PF00842">
    <property type="entry name" value="Ala_racemase_C"/>
    <property type="match status" value="1"/>
</dbReference>
<evidence type="ECO:0000256" key="7">
    <source>
        <dbReference type="HAMAP-Rule" id="MF_01201"/>
    </source>
</evidence>
<feature type="active site" description="Proton acceptor; specific for D-alanine" evidence="7">
    <location>
        <position position="46"/>
    </location>
</feature>
<dbReference type="GO" id="GO:0008784">
    <property type="term" value="F:alanine racemase activity"/>
    <property type="evidence" value="ECO:0007669"/>
    <property type="project" value="UniProtKB-UniRule"/>
</dbReference>
<evidence type="ECO:0000256" key="6">
    <source>
        <dbReference type="ARBA" id="ARBA00023235"/>
    </source>
</evidence>
<gene>
    <name evidence="11" type="ORF">NS226_20855</name>
</gene>
<dbReference type="PANTHER" id="PTHR30511:SF0">
    <property type="entry name" value="ALANINE RACEMASE, CATABOLIC-RELATED"/>
    <property type="match status" value="1"/>
</dbReference>
<dbReference type="STRING" id="401562.NS365_08285"/>
<proteinExistence type="inferred from homology"/>
<feature type="binding site" evidence="7 9">
    <location>
        <position position="323"/>
    </location>
    <ligand>
        <name>substrate</name>
    </ligand>
</feature>
<organism evidence="11 12">
    <name type="scientific">Aureimonas ureilytica</name>
    <dbReference type="NCBI Taxonomy" id="401562"/>
    <lineage>
        <taxon>Bacteria</taxon>
        <taxon>Pseudomonadati</taxon>
        <taxon>Pseudomonadota</taxon>
        <taxon>Alphaproteobacteria</taxon>
        <taxon>Hyphomicrobiales</taxon>
        <taxon>Aurantimonadaceae</taxon>
        <taxon>Aureimonas</taxon>
    </lineage>
</organism>
<dbReference type="InterPro" id="IPR029066">
    <property type="entry name" value="PLP-binding_barrel"/>
</dbReference>
<accession>A0A175R4U4</accession>
<dbReference type="UniPathway" id="UPA00042">
    <property type="reaction ID" value="UER00497"/>
</dbReference>
<feature type="modified residue" description="N6-(pyridoxal phosphate)lysine" evidence="7 8">
    <location>
        <position position="46"/>
    </location>
</feature>
<dbReference type="AlphaFoldDB" id="A0A175R4U4"/>
<evidence type="ECO:0000256" key="2">
    <source>
        <dbReference type="ARBA" id="ARBA00001933"/>
    </source>
</evidence>
<dbReference type="InterPro" id="IPR020622">
    <property type="entry name" value="Ala_racemase_pyridoxalP-BS"/>
</dbReference>
<dbReference type="InterPro" id="IPR001608">
    <property type="entry name" value="Ala_racemase_N"/>
</dbReference>
<feature type="binding site" evidence="7 9">
    <location>
        <position position="145"/>
    </location>
    <ligand>
        <name>substrate</name>
    </ligand>
</feature>
<dbReference type="InterPro" id="IPR011079">
    <property type="entry name" value="Ala_racemase_C"/>
</dbReference>
<comment type="pathway">
    <text evidence="7">Amino-acid biosynthesis; D-alanine biosynthesis; D-alanine from L-alanine: step 1/1.</text>
</comment>
<dbReference type="InterPro" id="IPR009006">
    <property type="entry name" value="Ala_racemase/Decarboxylase_C"/>
</dbReference>
<dbReference type="PRINTS" id="PR00992">
    <property type="entry name" value="ALARACEMASE"/>
</dbReference>
<dbReference type="CDD" id="cd00430">
    <property type="entry name" value="PLPDE_III_AR"/>
    <property type="match status" value="1"/>
</dbReference>
<dbReference type="Pfam" id="PF01168">
    <property type="entry name" value="Ala_racemase_N"/>
    <property type="match status" value="1"/>
</dbReference>
<reference evidence="11 12" key="1">
    <citation type="journal article" date="2016" name="Front. Microbiol.">
        <title>Genomic Resource of Rice Seed Associated Bacteria.</title>
        <authorList>
            <person name="Midha S."/>
            <person name="Bansal K."/>
            <person name="Sharma S."/>
            <person name="Kumar N."/>
            <person name="Patil P.P."/>
            <person name="Chaudhry V."/>
            <person name="Patil P.B."/>
        </authorList>
    </citation>
    <scope>NUCLEOTIDE SEQUENCE [LARGE SCALE GENOMIC DNA]</scope>
    <source>
        <strain evidence="11 12">NS226</strain>
    </source>
</reference>
<dbReference type="PATRIC" id="fig|401562.3.peg.4605"/>
<sequence length="380" mass="40048">MTHPILSAVPVSGRAPFVTIDGWALKANWRHMANLAPGARTGAAVKANGYGLGAPLVAKALFAAGCREFFVAWASEGVEIRQALANTNCRVFVLQGMDREAAELCRAHRLIPVLSSREDVRIFAESAAGTLPAPAALQFETGMNRLGLAEADARDALTIARLGGFDVALVMSHLASADDPASEQNEQQRQSFQHLAALFPQVARSLANSGGVFLGAPYHFDLTRPGIALYGGEAHLDPMGALRPVATLYARVLQVHTATRGEAAGYGATARLGRATRIATVGIGYADGYPRTASGVTSLRSAQPAPDMVISGHRAPVLGRISMDMTLLDVTDLPDDAVQPGDVAEVFGPNVPIDEVASRCGTISYELLTALGSRVQRFAI</sequence>
<keyword evidence="6 7" id="KW-0413">Isomerase</keyword>
<dbReference type="NCBIfam" id="TIGR00492">
    <property type="entry name" value="alr"/>
    <property type="match status" value="1"/>
</dbReference>
<evidence type="ECO:0000256" key="9">
    <source>
        <dbReference type="PIRSR" id="PIRSR600821-52"/>
    </source>
</evidence>
<evidence type="ECO:0000313" key="12">
    <source>
        <dbReference type="Proteomes" id="UP000078272"/>
    </source>
</evidence>
<dbReference type="PROSITE" id="PS00395">
    <property type="entry name" value="ALANINE_RACEMASE"/>
    <property type="match status" value="1"/>
</dbReference>
<dbReference type="PANTHER" id="PTHR30511">
    <property type="entry name" value="ALANINE RACEMASE"/>
    <property type="match status" value="1"/>
</dbReference>
<protein>
    <recommendedName>
        <fullName evidence="4 7">Alanine racemase</fullName>
        <ecNumber evidence="4 7">5.1.1.1</ecNumber>
    </recommendedName>
</protein>